<dbReference type="Proteomes" id="UP000278807">
    <property type="component" value="Unassembled WGS sequence"/>
</dbReference>
<accession>A0A0R3T6U1</accession>
<keyword evidence="2" id="KW-1133">Transmembrane helix</keyword>
<organism evidence="5">
    <name type="scientific">Rodentolepis nana</name>
    <name type="common">Dwarf tapeworm</name>
    <name type="synonym">Hymenolepis nana</name>
    <dbReference type="NCBI Taxonomy" id="102285"/>
    <lineage>
        <taxon>Eukaryota</taxon>
        <taxon>Metazoa</taxon>
        <taxon>Spiralia</taxon>
        <taxon>Lophotrochozoa</taxon>
        <taxon>Platyhelminthes</taxon>
        <taxon>Cestoda</taxon>
        <taxon>Eucestoda</taxon>
        <taxon>Cyclophyllidea</taxon>
        <taxon>Hymenolepididae</taxon>
        <taxon>Rodentolepis</taxon>
    </lineage>
</organism>
<dbReference type="EMBL" id="UZAE01001455">
    <property type="protein sequence ID" value="VDN98637.1"/>
    <property type="molecule type" value="Genomic_DNA"/>
</dbReference>
<dbReference type="PANTHER" id="PTHR22168:SF8">
    <property type="entry name" value="TRANSMEMBRANE PROTEIN 26"/>
    <property type="match status" value="1"/>
</dbReference>
<dbReference type="InterPro" id="IPR019169">
    <property type="entry name" value="Transmembrane_26"/>
</dbReference>
<sequence>MELHQSRTDDCLISLTESIPDSKVPPKPPYPRGLTENGIFRAQQQQTSNSQPNLQQSSDITVSSNSVISLQPIKFKITSNCSSNNTETACKFSTFSRRPSGMSFLGYKYSQAVVADSSAGCFLRVCFRGWMTFLQLLIALRAILVRFVFLALTLSLIVTVVTEKNQSIYWLLCFLMLPLMADLCYSIRLVIMPKVAFDKTEKWFTKCLLAYLLCACPPIWITELHHLQTLNDYTEAVINGPGALDSNVVNNPWEDAGLIYNEPGAVTLQNYPPTMRIRMMEQLLLLTVIVGRFLLPRFGITRDQLSQLLLINIGNAADILELFEAFNEEAVRMNTSLKISILCLWQASLFQFCFNKTAVLESKKSAHSSLPIQTHSMSRSTTLNDSVVVEMPQFVDDDQHPPPKRRPFCACCPGDLADDGVSGCAQLWFGTEIWAIFMSLILQDVPFLALRLTLIMLFKVNSYSNIFFTSKNSLLILLQIFRSVVIINDFRRNWKTPKHDIPMIVLA</sequence>
<evidence type="ECO:0000313" key="4">
    <source>
        <dbReference type="Proteomes" id="UP000278807"/>
    </source>
</evidence>
<reference evidence="3 4" key="2">
    <citation type="submission" date="2018-11" db="EMBL/GenBank/DDBJ databases">
        <authorList>
            <consortium name="Pathogen Informatics"/>
        </authorList>
    </citation>
    <scope>NUCLEOTIDE SEQUENCE [LARGE SCALE GENOMIC DNA]</scope>
</reference>
<feature type="transmembrane region" description="Helical" evidence="2">
    <location>
        <begin position="168"/>
        <end position="191"/>
    </location>
</feature>
<keyword evidence="2" id="KW-0812">Transmembrane</keyword>
<proteinExistence type="predicted"/>
<dbReference type="AlphaFoldDB" id="A0A0R3T6U1"/>
<gene>
    <name evidence="3" type="ORF">HNAJ_LOCUS2778</name>
</gene>
<evidence type="ECO:0000256" key="2">
    <source>
        <dbReference type="SAM" id="Phobius"/>
    </source>
</evidence>
<name>A0A0R3T6U1_RODNA</name>
<feature type="compositionally biased region" description="Basic and acidic residues" evidence="1">
    <location>
        <begin position="1"/>
        <end position="10"/>
    </location>
</feature>
<feature type="transmembrane region" description="Helical" evidence="2">
    <location>
        <begin position="203"/>
        <end position="221"/>
    </location>
</feature>
<reference evidence="5" key="1">
    <citation type="submission" date="2017-02" db="UniProtKB">
        <authorList>
            <consortium name="WormBaseParasite"/>
        </authorList>
    </citation>
    <scope>IDENTIFICATION</scope>
</reference>
<dbReference type="PANTHER" id="PTHR22168">
    <property type="entry name" value="TMEM26 PROTEIN"/>
    <property type="match status" value="1"/>
</dbReference>
<dbReference type="WBParaSite" id="HNAJ_0000277901-mRNA-1">
    <property type="protein sequence ID" value="HNAJ_0000277901-mRNA-1"/>
    <property type="gene ID" value="HNAJ_0000277901"/>
</dbReference>
<evidence type="ECO:0000313" key="5">
    <source>
        <dbReference type="WBParaSite" id="HNAJ_0000277901-mRNA-1"/>
    </source>
</evidence>
<keyword evidence="4" id="KW-1185">Reference proteome</keyword>
<evidence type="ECO:0000256" key="1">
    <source>
        <dbReference type="SAM" id="MobiDB-lite"/>
    </source>
</evidence>
<feature type="region of interest" description="Disordered" evidence="1">
    <location>
        <begin position="1"/>
        <end position="35"/>
    </location>
</feature>
<keyword evidence="2" id="KW-0472">Membrane</keyword>
<feature type="transmembrane region" description="Helical" evidence="2">
    <location>
        <begin position="138"/>
        <end position="162"/>
    </location>
</feature>
<protein>
    <submittedName>
        <fullName evidence="5">Transmembrane protein 26</fullName>
    </submittedName>
</protein>
<evidence type="ECO:0000313" key="3">
    <source>
        <dbReference type="EMBL" id="VDN98637.1"/>
    </source>
</evidence>
<dbReference type="OrthoDB" id="10042902at2759"/>
<dbReference type="Pfam" id="PF09772">
    <property type="entry name" value="Tmem26"/>
    <property type="match status" value="2"/>
</dbReference>